<dbReference type="GO" id="GO:0016491">
    <property type="term" value="F:oxidoreductase activity"/>
    <property type="evidence" value="ECO:0007669"/>
    <property type="project" value="UniProtKB-KW"/>
</dbReference>
<dbReference type="SUPFAM" id="SSF56014">
    <property type="entry name" value="Nitrite and sulphite reductase 4Fe-4S domain-like"/>
    <property type="match status" value="1"/>
</dbReference>
<dbReference type="GO" id="GO:0046872">
    <property type="term" value="F:metal ion binding"/>
    <property type="evidence" value="ECO:0007669"/>
    <property type="project" value="UniProtKB-KW"/>
</dbReference>
<dbReference type="AlphaFoldDB" id="A0A4V2UYR3"/>
<dbReference type="Proteomes" id="UP000294664">
    <property type="component" value="Unassembled WGS sequence"/>
</dbReference>
<evidence type="ECO:0000256" key="6">
    <source>
        <dbReference type="ARBA" id="ARBA00023014"/>
    </source>
</evidence>
<dbReference type="NCBIfam" id="TIGR02435">
    <property type="entry name" value="CobG"/>
    <property type="match status" value="1"/>
</dbReference>
<keyword evidence="9" id="KW-1185">Reference proteome</keyword>
<name>A0A4V2UYR3_9HYPH</name>
<dbReference type="GO" id="GO:0051539">
    <property type="term" value="F:4 iron, 4 sulfur cluster binding"/>
    <property type="evidence" value="ECO:0007669"/>
    <property type="project" value="UniProtKB-KW"/>
</dbReference>
<dbReference type="InterPro" id="IPR045854">
    <property type="entry name" value="NO2/SO3_Rdtase_4Fe4S_sf"/>
</dbReference>
<comment type="caution">
    <text evidence="8">The sequence shown here is derived from an EMBL/GenBank/DDBJ whole genome shotgun (WGS) entry which is preliminary data.</text>
</comment>
<dbReference type="EMBL" id="SMAI01000001">
    <property type="protein sequence ID" value="TCT08118.1"/>
    <property type="molecule type" value="Genomic_DNA"/>
</dbReference>
<sequence length="454" mass="45444">MSAGRVEHRRGACPTLAAPMETGDGLLVRLTPKDGALTPTALAGLARAAAAFGNGILEVTARGNLQVRGLRRETLPAFSDAVDHFGIELREGLVIDLSPLSGLDPAEQGDARAMAEHVRAAVAAAGISAGLGPKVSVVISDAGAVPLDALKADLRLSAQGGGAWEVSLAGDSVQATRLGRTDAAGAAACAVDLLARIAARGRRARMADVLGDGLLSAGNLPRLDPLPAQAKSAARGLISDAARPAEIPLTDGTRALRLYLPFGVADAGMIAALCQAAADGGVRDLRPAPPRALIAVGLAAAAIGEFAAAVARLGFILDPADPRRAVSACPGAPACASGHIPARALAPQVAELLAPLLDGSVHVHVSGCAKGCAHPAPADLVIAGREARADGSSGGMDSAVVLVRHGTAAESGRVLALRDLLPALARLPVAAGGTGSERLARLDLAELPFAALET</sequence>
<dbReference type="SUPFAM" id="SSF55124">
    <property type="entry name" value="Nitrite/Sulfite reductase N-terminal domain-like"/>
    <property type="match status" value="2"/>
</dbReference>
<evidence type="ECO:0000256" key="1">
    <source>
        <dbReference type="ARBA" id="ARBA00022485"/>
    </source>
</evidence>
<dbReference type="InterPro" id="IPR036136">
    <property type="entry name" value="Nit/Sulf_reduc_fer-like_dom_sf"/>
</dbReference>
<gene>
    <name evidence="8" type="ORF">EDC64_101639</name>
</gene>
<proteinExistence type="predicted"/>
<evidence type="ECO:0000256" key="2">
    <source>
        <dbReference type="ARBA" id="ARBA00022617"/>
    </source>
</evidence>
<dbReference type="InterPro" id="IPR012798">
    <property type="entry name" value="Cbl_synth_CobG-like"/>
</dbReference>
<dbReference type="Gene3D" id="3.90.480.10">
    <property type="entry name" value="Sulfite Reductase Hemoprotein,Domain 2"/>
    <property type="match status" value="1"/>
</dbReference>
<organism evidence="8 9">
    <name type="scientific">Aquabacter spiritensis</name>
    <dbReference type="NCBI Taxonomy" id="933073"/>
    <lineage>
        <taxon>Bacteria</taxon>
        <taxon>Pseudomonadati</taxon>
        <taxon>Pseudomonadota</taxon>
        <taxon>Alphaproteobacteria</taxon>
        <taxon>Hyphomicrobiales</taxon>
        <taxon>Xanthobacteraceae</taxon>
        <taxon>Aquabacter</taxon>
    </lineage>
</organism>
<evidence type="ECO:0000256" key="5">
    <source>
        <dbReference type="ARBA" id="ARBA00023004"/>
    </source>
</evidence>
<keyword evidence="4" id="KW-0560">Oxidoreductase</keyword>
<dbReference type="RefSeq" id="WP_132029760.1">
    <property type="nucleotide sequence ID" value="NZ_SMAI01000001.1"/>
</dbReference>
<evidence type="ECO:0000313" key="9">
    <source>
        <dbReference type="Proteomes" id="UP000294664"/>
    </source>
</evidence>
<keyword evidence="6" id="KW-0411">Iron-sulfur</keyword>
<accession>A0A4V2UYR3</accession>
<evidence type="ECO:0000256" key="3">
    <source>
        <dbReference type="ARBA" id="ARBA00022723"/>
    </source>
</evidence>
<keyword evidence="5" id="KW-0408">Iron</keyword>
<dbReference type="OrthoDB" id="7459360at2"/>
<protein>
    <submittedName>
        <fullName evidence="8">Precorrin-3B synthase</fullName>
    </submittedName>
</protein>
<reference evidence="8 9" key="1">
    <citation type="submission" date="2019-03" db="EMBL/GenBank/DDBJ databases">
        <title>Genomic Encyclopedia of Type Strains, Phase IV (KMG-IV): sequencing the most valuable type-strain genomes for metagenomic binning, comparative biology and taxonomic classification.</title>
        <authorList>
            <person name="Goeker M."/>
        </authorList>
    </citation>
    <scope>NUCLEOTIDE SEQUENCE [LARGE SCALE GENOMIC DNA]</scope>
    <source>
        <strain evidence="8 9">DSM 9035</strain>
    </source>
</reference>
<feature type="domain" description="Nitrite/Sulfite reductase ferredoxin-like" evidence="7">
    <location>
        <begin position="19"/>
        <end position="81"/>
    </location>
</feature>
<dbReference type="PANTHER" id="PTHR32439">
    <property type="entry name" value="FERREDOXIN--NITRITE REDUCTASE, CHLOROPLASTIC"/>
    <property type="match status" value="1"/>
</dbReference>
<dbReference type="Pfam" id="PF03460">
    <property type="entry name" value="NIR_SIR_ferr"/>
    <property type="match status" value="1"/>
</dbReference>
<dbReference type="Gene3D" id="3.30.413.10">
    <property type="entry name" value="Sulfite Reductase Hemoprotein, domain 1"/>
    <property type="match status" value="2"/>
</dbReference>
<dbReference type="PANTHER" id="PTHR32439:SF9">
    <property type="entry name" value="BLR3264 PROTEIN"/>
    <property type="match status" value="1"/>
</dbReference>
<keyword evidence="2" id="KW-0349">Heme</keyword>
<dbReference type="InterPro" id="IPR051329">
    <property type="entry name" value="NIR_SIR_4Fe-4S"/>
</dbReference>
<evidence type="ECO:0000313" key="8">
    <source>
        <dbReference type="EMBL" id="TCT08118.1"/>
    </source>
</evidence>
<keyword evidence="1" id="KW-0004">4Fe-4S</keyword>
<evidence type="ECO:0000259" key="7">
    <source>
        <dbReference type="Pfam" id="PF03460"/>
    </source>
</evidence>
<dbReference type="InterPro" id="IPR005117">
    <property type="entry name" value="NiRdtase/SiRdtase_haem-b_fer"/>
</dbReference>
<evidence type="ECO:0000256" key="4">
    <source>
        <dbReference type="ARBA" id="ARBA00023002"/>
    </source>
</evidence>
<keyword evidence="3" id="KW-0479">Metal-binding</keyword>